<evidence type="ECO:0000313" key="2">
    <source>
        <dbReference type="EMBL" id="KIK72893.1"/>
    </source>
</evidence>
<dbReference type="HOGENOM" id="CLU_2373424_0_0_1"/>
<dbReference type="AlphaFoldDB" id="A0A0D0CBN8"/>
<dbReference type="InParanoid" id="A0A0D0CBN8"/>
<name>A0A0D0CBN8_9AGAM</name>
<feature type="compositionally biased region" description="Polar residues" evidence="1">
    <location>
        <begin position="28"/>
        <end position="37"/>
    </location>
</feature>
<gene>
    <name evidence="2" type="ORF">PAXRUDRAFT_836358</name>
</gene>
<protein>
    <submittedName>
        <fullName evidence="2">Uncharacterized protein</fullName>
    </submittedName>
</protein>
<proteinExistence type="predicted"/>
<reference evidence="3" key="2">
    <citation type="submission" date="2015-01" db="EMBL/GenBank/DDBJ databases">
        <title>Evolutionary Origins and Diversification of the Mycorrhizal Mutualists.</title>
        <authorList>
            <consortium name="DOE Joint Genome Institute"/>
            <consortium name="Mycorrhizal Genomics Consortium"/>
            <person name="Kohler A."/>
            <person name="Kuo A."/>
            <person name="Nagy L.G."/>
            <person name="Floudas D."/>
            <person name="Copeland A."/>
            <person name="Barry K.W."/>
            <person name="Cichocki N."/>
            <person name="Veneault-Fourrey C."/>
            <person name="LaButti K."/>
            <person name="Lindquist E.A."/>
            <person name="Lipzen A."/>
            <person name="Lundell T."/>
            <person name="Morin E."/>
            <person name="Murat C."/>
            <person name="Riley R."/>
            <person name="Ohm R."/>
            <person name="Sun H."/>
            <person name="Tunlid A."/>
            <person name="Henrissat B."/>
            <person name="Grigoriev I.V."/>
            <person name="Hibbett D.S."/>
            <person name="Martin F."/>
        </authorList>
    </citation>
    <scope>NUCLEOTIDE SEQUENCE [LARGE SCALE GENOMIC DNA]</scope>
    <source>
        <strain evidence="3">Ve08.2h10</strain>
    </source>
</reference>
<reference evidence="2 3" key="1">
    <citation type="submission" date="2014-04" db="EMBL/GenBank/DDBJ databases">
        <authorList>
            <consortium name="DOE Joint Genome Institute"/>
            <person name="Kuo A."/>
            <person name="Kohler A."/>
            <person name="Jargeat P."/>
            <person name="Nagy L.G."/>
            <person name="Floudas D."/>
            <person name="Copeland A."/>
            <person name="Barry K.W."/>
            <person name="Cichocki N."/>
            <person name="Veneault-Fourrey C."/>
            <person name="LaButti K."/>
            <person name="Lindquist E.A."/>
            <person name="Lipzen A."/>
            <person name="Lundell T."/>
            <person name="Morin E."/>
            <person name="Murat C."/>
            <person name="Sun H."/>
            <person name="Tunlid A."/>
            <person name="Henrissat B."/>
            <person name="Grigoriev I.V."/>
            <person name="Hibbett D.S."/>
            <person name="Martin F."/>
            <person name="Nordberg H.P."/>
            <person name="Cantor M.N."/>
            <person name="Hua S.X."/>
        </authorList>
    </citation>
    <scope>NUCLEOTIDE SEQUENCE [LARGE SCALE GENOMIC DNA]</scope>
    <source>
        <strain evidence="2 3">Ve08.2h10</strain>
    </source>
</reference>
<accession>A0A0D0CBN8</accession>
<evidence type="ECO:0000313" key="3">
    <source>
        <dbReference type="Proteomes" id="UP000054538"/>
    </source>
</evidence>
<organism evidence="2 3">
    <name type="scientific">Paxillus rubicundulus Ve08.2h10</name>
    <dbReference type="NCBI Taxonomy" id="930991"/>
    <lineage>
        <taxon>Eukaryota</taxon>
        <taxon>Fungi</taxon>
        <taxon>Dikarya</taxon>
        <taxon>Basidiomycota</taxon>
        <taxon>Agaricomycotina</taxon>
        <taxon>Agaricomycetes</taxon>
        <taxon>Agaricomycetidae</taxon>
        <taxon>Boletales</taxon>
        <taxon>Paxilineae</taxon>
        <taxon>Paxillaceae</taxon>
        <taxon>Paxillus</taxon>
    </lineage>
</organism>
<feature type="region of interest" description="Disordered" evidence="1">
    <location>
        <begin position="27"/>
        <end position="51"/>
    </location>
</feature>
<keyword evidence="3" id="KW-1185">Reference proteome</keyword>
<dbReference type="Proteomes" id="UP000054538">
    <property type="component" value="Unassembled WGS sequence"/>
</dbReference>
<evidence type="ECO:0000256" key="1">
    <source>
        <dbReference type="SAM" id="MobiDB-lite"/>
    </source>
</evidence>
<dbReference type="EMBL" id="KN830321">
    <property type="protein sequence ID" value="KIK72893.1"/>
    <property type="molecule type" value="Genomic_DNA"/>
</dbReference>
<sequence length="95" mass="10563">MLRVGGDSDERTLLLCMTSFLRPLASKGFTQPTSTSLPRRGGHGVKVRPQGNECTQVREESFAYVTDVRDVNVYARYCRGVSTIKTRGTGGWTYD</sequence>